<evidence type="ECO:0000256" key="7">
    <source>
        <dbReference type="ARBA" id="ARBA00023136"/>
    </source>
</evidence>
<dbReference type="EMBL" id="CAJNOM010000377">
    <property type="protein sequence ID" value="CAF1403471.1"/>
    <property type="molecule type" value="Genomic_DNA"/>
</dbReference>
<evidence type="ECO:0000256" key="4">
    <source>
        <dbReference type="ARBA" id="ARBA00022692"/>
    </source>
</evidence>
<feature type="domain" description="TRPM-like" evidence="11">
    <location>
        <begin position="509"/>
        <end position="741"/>
    </location>
</feature>
<dbReference type="Pfam" id="PF25508">
    <property type="entry name" value="TRPM2"/>
    <property type="match status" value="1"/>
</dbReference>
<keyword evidence="7 8" id="KW-0472">Membrane</keyword>
<dbReference type="Proteomes" id="UP000663832">
    <property type="component" value="Unassembled WGS sequence"/>
</dbReference>
<protein>
    <recommendedName>
        <fullName evidence="14">Ion transport domain-containing protein</fullName>
    </recommendedName>
</protein>
<evidence type="ECO:0000256" key="2">
    <source>
        <dbReference type="ARBA" id="ARBA00022468"/>
    </source>
</evidence>
<keyword evidence="6 8" id="KW-1133">Transmembrane helix</keyword>
<keyword evidence="4 8" id="KW-0812">Transmembrane</keyword>
<dbReference type="InterPro" id="IPR032675">
    <property type="entry name" value="LRR_dom_sf"/>
</dbReference>
<organism evidence="12 13">
    <name type="scientific">Adineta steineri</name>
    <dbReference type="NCBI Taxonomy" id="433720"/>
    <lineage>
        <taxon>Eukaryota</taxon>
        <taxon>Metazoa</taxon>
        <taxon>Spiralia</taxon>
        <taxon>Gnathifera</taxon>
        <taxon>Rotifera</taxon>
        <taxon>Eurotatoria</taxon>
        <taxon>Bdelloidea</taxon>
        <taxon>Adinetida</taxon>
        <taxon>Adinetidae</taxon>
        <taxon>Adineta</taxon>
    </lineage>
</organism>
<dbReference type="InterPro" id="IPR027038">
    <property type="entry name" value="RanGap"/>
</dbReference>
<reference evidence="12" key="1">
    <citation type="submission" date="2021-02" db="EMBL/GenBank/DDBJ databases">
        <authorList>
            <person name="Nowell W R."/>
        </authorList>
    </citation>
    <scope>NUCLEOTIDE SEQUENCE</scope>
</reference>
<evidence type="ECO:0000256" key="5">
    <source>
        <dbReference type="ARBA" id="ARBA00022737"/>
    </source>
</evidence>
<feature type="transmembrane region" description="Helical" evidence="8">
    <location>
        <begin position="963"/>
        <end position="981"/>
    </location>
</feature>
<sequence>MQNTELDVFSTLVSHPVRFIDANKHRYTETDRLQSDETDEEIQELTKQSTKALDLEKRVKHVIETLQLNLEDSTNEIPAYFGFLKFVYANDADRNDRLSSFIHLATKSRPWTVANLIEAYHLPTPDFILSIQTGNNHNLLKEKSGIQVETEHAIQRGLSATAMITHPWITTSCINQDMIRLVGNALHSDMCGVDVPCISFCNWKYVADHQQLEKNSVVTSTLHDTRFAFDDEDNRRRSIHEYQLITKRNYENRNSGWHLDPNHTHFLLFDDGTNDVKNVLLKRQEIEHEFSISRALKSPVGGYQPKHTRFDNDIPIVMLLLGGDFTTLTAICKSLENGTPLVVARDTGGLADIITQLCRKLSPIDELAEFRKITYIEECKIELKRLCYKEGILTERDDEIKIEDQISEIEKYINVLNEMETLIVVYDAIEHKGNLENAISSAMLKGIKYQVENYEQLLSSETRAAELVWCLIWNKDDYARQLLIDRKDQTIISTNDMYPKKDQINTLTQQLLFEALYRNNVLFVSLLMEHGASIEDLTDEQFIIICIKTMNNNALPLDPIPIDMFSQKRIININDLTQYVERTYNNYLQQYLGHYENERKKNQARHQRLSTRNRKQDISSSYTPISEIFNERKIEALYLWFIFMNQPNMAKYLCSRSRNQTVATLLAAEIYSEAIKKDTKNKKDLNIIAQEFDRHSRGIIDKCFAKDDNFALKLLKSKATTFYNCYPLDVARRADCRIFLASNTIQKHLHDKWYHHFDHQRRFMKMSSSIWICLVSLILPMIPIASVLFPCLYRKSSSNSKPQQETSNLYRSTVTYQSLPEKDENIGSNTPSVRDRIKWFYEAPVVHFYYNFIFFVSFLTLFSYVLLVDYFPLNIYGEKRSGIENLPIPITEIILHICIGSLIIDELSQFILQTTKKYHYSTNPWNWMDLAGILFYLIAFITRWFVIESVFICSKIFMSIDLVIWYIRILYLFAAYEVLGPKLTMIYEMMKDALLIFLCFILIILFGFSIASWSLLTTSQQVVWSNTTNDTDIKVTVLSEDTGKLWRWQVLRDVFNWGIWKVFGQVAEPYNDAVSENDAYGTFVFIFAIGFTVISNVLLLNVLIAMFNEKILRVQEKSNELWRYQRFWLIYEYKDKTILPPPFNILCYIIQAIEYIVCCKCHPKSSISLNQYIKELSEQNPTIRNTTEPSLVDTRQMNREKVFGEAYWEQIFEEEKQEKMLNQKKSDETSEILQTDDYQKLNGTLQSLEKLDFSDKQIGHKGAEQLADAIRKNTTLTQLDLSKNHIGNLGVQYLSDAFLHNKTIITLDLTNNDIGAQGTQYLANAFRNNKTLVEIDLSKNHIGNEGAEHIADAFQHNTTLTTLKLQANRITNYGAECLADTLRKNTTITMLDLRWNKISAKGTQQLADALAHNTTLTFLDLSWNEIDNKGVESLADTLQNNKTLTTLNLASNRIEGQGAQRLIASRQNYMIPTILNLSSNQIGSDGAKHVADALQNNKAITTLDLSSNRIGDDGLKHLIDALQNNSTLITLNLSSNQISQTGIKYLTDAIEHITTLTTLDLNYNEIGAGGAKDLAAILLTNTTLTTLLLSSNQIGPAGMQYFSYALQNNMTITTIDLSKNQIADEGIKHVANALKYNTTHTTLNLEHCSIGRTETRILAVVLRLNTTLTTLNLRDNKISSESAQYLAEALRTCTTLTTLELGGNEIGVEGVQHLADAIKHNKTLNTLDLGSNGINAEGAKHLAGAFQNNKTLSSLDLRSNRIGSEGTRYLADAFRSNETLITLDLTGNAIGAEGAQYLAEAFHNNKTITTIYLGMNGIGVDGAKHLANAFGNDMALSTLDLRGNEISAEGTRYLADAFRNNKTLTILDLRSNGIGDKGPQYLADAFHGNTTLTKLHLGSNGIRAKGSRSLIDAFRYNTTLTTFDLSDNRISVEGVKYLADAFRDNKTLTTLNLSNTKIGSEGVQYLADTFLNNTTLTELDLSSNKMDFDGIQHLADALRNNTTLTILNLSDNKIGDQGIHYLVDAFRENTTLTTLDLSDNEISADEAQYMANAFEDNKIQTLDTQSPATTDVLIGVPEAVADALQRTKSITTLRLRDLKIDPKGSQRLAVALQNNKTLTTLDLTSNIIGAEGTQYLADAFRNNTTLTTLDLTLNAIGVEGIRSLADIFRNNTTLTTLNLRSNGIGTEGARYLADAFRNNKTLTSLDVGSNKIDDEGTFTTIDLQSIEIGDKGVQYLAEAFKDNNTLTTLNLSDNAISAEGAQYLADAFQNNTTLINLDLSYNAIGAIGTQYLSNAFQNNTTLTSLHLGSNEIGVEGAQYLANILRDNETFTTLHLRLNAIGDKGIQYLADSLRNNKTLTTLDVADNAIGDKGVQHLADAFRNNEVLTILHLENNYIGKRSKRRVIQTLRQNTGLKLFL</sequence>
<feature type="domain" description="TRPM SLOG" evidence="10">
    <location>
        <begin position="100"/>
        <end position="361"/>
    </location>
</feature>
<dbReference type="PANTHER" id="PTHR24113:SF12">
    <property type="entry name" value="RAN GTPASE-ACTIVATING PROTEIN 1"/>
    <property type="match status" value="1"/>
</dbReference>
<dbReference type="GO" id="GO:0005216">
    <property type="term" value="F:monoatomic ion channel activity"/>
    <property type="evidence" value="ECO:0007669"/>
    <property type="project" value="InterPro"/>
</dbReference>
<evidence type="ECO:0000259" key="10">
    <source>
        <dbReference type="Pfam" id="PF18139"/>
    </source>
</evidence>
<dbReference type="SMART" id="SM00368">
    <property type="entry name" value="LRR_RI"/>
    <property type="match status" value="39"/>
</dbReference>
<feature type="transmembrane region" description="Helical" evidence="8">
    <location>
        <begin position="933"/>
        <end position="957"/>
    </location>
</feature>
<proteinExistence type="predicted"/>
<dbReference type="InterPro" id="IPR041491">
    <property type="entry name" value="TRPM_SLOG"/>
</dbReference>
<evidence type="ECO:0000259" key="9">
    <source>
        <dbReference type="Pfam" id="PF00520"/>
    </source>
</evidence>
<dbReference type="InterPro" id="IPR005821">
    <property type="entry name" value="Ion_trans_dom"/>
</dbReference>
<dbReference type="SMART" id="SM00365">
    <property type="entry name" value="LRR_SD22"/>
    <property type="match status" value="21"/>
</dbReference>
<feature type="domain" description="Ion transport" evidence="9">
    <location>
        <begin position="850"/>
        <end position="1118"/>
    </location>
</feature>
<dbReference type="GO" id="GO:0048471">
    <property type="term" value="C:perinuclear region of cytoplasm"/>
    <property type="evidence" value="ECO:0007669"/>
    <property type="project" value="TreeGrafter"/>
</dbReference>
<keyword evidence="13" id="KW-1185">Reference proteome</keyword>
<dbReference type="GO" id="GO:0006913">
    <property type="term" value="P:nucleocytoplasmic transport"/>
    <property type="evidence" value="ECO:0007669"/>
    <property type="project" value="TreeGrafter"/>
</dbReference>
<evidence type="ECO:0000313" key="13">
    <source>
        <dbReference type="Proteomes" id="UP000663832"/>
    </source>
</evidence>
<dbReference type="SUPFAM" id="SSF52047">
    <property type="entry name" value="RNI-like"/>
    <property type="match status" value="5"/>
</dbReference>
<evidence type="ECO:0000256" key="1">
    <source>
        <dbReference type="ARBA" id="ARBA00004141"/>
    </source>
</evidence>
<dbReference type="Pfam" id="PF13516">
    <property type="entry name" value="LRR_6"/>
    <property type="match status" value="34"/>
</dbReference>
<feature type="transmembrane region" description="Helical" evidence="8">
    <location>
        <begin position="1079"/>
        <end position="1107"/>
    </location>
</feature>
<feature type="transmembrane region" description="Helical" evidence="8">
    <location>
        <begin position="769"/>
        <end position="793"/>
    </location>
</feature>
<evidence type="ECO:0000256" key="8">
    <source>
        <dbReference type="SAM" id="Phobius"/>
    </source>
</evidence>
<comment type="subcellular location">
    <subcellularLocation>
        <location evidence="1">Membrane</location>
        <topology evidence="1">Multi-pass membrane protein</topology>
    </subcellularLocation>
</comment>
<evidence type="ECO:0000256" key="6">
    <source>
        <dbReference type="ARBA" id="ARBA00022989"/>
    </source>
</evidence>
<dbReference type="Pfam" id="PF00520">
    <property type="entry name" value="Ion_trans"/>
    <property type="match status" value="1"/>
</dbReference>
<dbReference type="InterPro" id="IPR057366">
    <property type="entry name" value="TRPM-like"/>
</dbReference>
<dbReference type="OrthoDB" id="10040020at2759"/>
<gene>
    <name evidence="12" type="ORF">QVE165_LOCUS36937</name>
</gene>
<dbReference type="PANTHER" id="PTHR24113">
    <property type="entry name" value="RAN GTPASE-ACTIVATING PROTEIN 1"/>
    <property type="match status" value="1"/>
</dbReference>
<dbReference type="GO" id="GO:0016020">
    <property type="term" value="C:membrane"/>
    <property type="evidence" value="ECO:0007669"/>
    <property type="project" value="UniProtKB-SubCell"/>
</dbReference>
<dbReference type="GO" id="GO:0005829">
    <property type="term" value="C:cytosol"/>
    <property type="evidence" value="ECO:0007669"/>
    <property type="project" value="TreeGrafter"/>
</dbReference>
<dbReference type="GO" id="GO:0005096">
    <property type="term" value="F:GTPase activator activity"/>
    <property type="evidence" value="ECO:0007669"/>
    <property type="project" value="InterPro"/>
</dbReference>
<keyword evidence="5" id="KW-0677">Repeat</keyword>
<evidence type="ECO:0000313" key="12">
    <source>
        <dbReference type="EMBL" id="CAF1403471.1"/>
    </source>
</evidence>
<dbReference type="Gene3D" id="3.80.10.10">
    <property type="entry name" value="Ribonuclease Inhibitor"/>
    <property type="match status" value="13"/>
</dbReference>
<comment type="caution">
    <text evidence="12">The sequence shown here is derived from an EMBL/GenBank/DDBJ whole genome shotgun (WGS) entry which is preliminary data.</text>
</comment>
<dbReference type="InterPro" id="IPR001611">
    <property type="entry name" value="Leu-rich_rpt"/>
</dbReference>
<name>A0A815L920_9BILA</name>
<feature type="transmembrane region" description="Helical" evidence="8">
    <location>
        <begin position="848"/>
        <end position="873"/>
    </location>
</feature>
<dbReference type="CDD" id="cd00116">
    <property type="entry name" value="LRR_RI"/>
    <property type="match status" value="1"/>
</dbReference>
<evidence type="ECO:0000256" key="3">
    <source>
        <dbReference type="ARBA" id="ARBA00022614"/>
    </source>
</evidence>
<keyword evidence="3" id="KW-0433">Leucine-rich repeat</keyword>
<dbReference type="GO" id="GO:0005634">
    <property type="term" value="C:nucleus"/>
    <property type="evidence" value="ECO:0007669"/>
    <property type="project" value="TreeGrafter"/>
</dbReference>
<evidence type="ECO:0000259" key="11">
    <source>
        <dbReference type="Pfam" id="PF25508"/>
    </source>
</evidence>
<accession>A0A815L920</accession>
<keyword evidence="2" id="KW-0343">GTPase activation</keyword>
<dbReference type="GO" id="GO:0031267">
    <property type="term" value="F:small GTPase binding"/>
    <property type="evidence" value="ECO:0007669"/>
    <property type="project" value="TreeGrafter"/>
</dbReference>
<feature type="transmembrane region" description="Helical" evidence="8">
    <location>
        <begin position="993"/>
        <end position="1016"/>
    </location>
</feature>
<evidence type="ECO:0008006" key="14">
    <source>
        <dbReference type="Google" id="ProtNLM"/>
    </source>
</evidence>
<dbReference type="Pfam" id="PF18139">
    <property type="entry name" value="LSDAT_euk"/>
    <property type="match status" value="1"/>
</dbReference>